<dbReference type="Proteomes" id="UP000284706">
    <property type="component" value="Unassembled WGS sequence"/>
</dbReference>
<dbReference type="InterPro" id="IPR052523">
    <property type="entry name" value="Trichothecene_AcTrans"/>
</dbReference>
<gene>
    <name evidence="1" type="ORF">CVT26_000283</name>
</gene>
<organism evidence="1 2">
    <name type="scientific">Gymnopilus dilepis</name>
    <dbReference type="NCBI Taxonomy" id="231916"/>
    <lineage>
        <taxon>Eukaryota</taxon>
        <taxon>Fungi</taxon>
        <taxon>Dikarya</taxon>
        <taxon>Basidiomycota</taxon>
        <taxon>Agaricomycotina</taxon>
        <taxon>Agaricomycetes</taxon>
        <taxon>Agaricomycetidae</taxon>
        <taxon>Agaricales</taxon>
        <taxon>Agaricineae</taxon>
        <taxon>Hymenogastraceae</taxon>
        <taxon>Gymnopilus</taxon>
    </lineage>
</organism>
<sequence length="217" mass="24197">MAPVVRLLEHPTDDQVEQSVALVIRAFTGDLSLIAMTGGNTDLQAPLFRSMLRACAVEGSYYVVMDEESGAIHSVGGFFGPGQQVFTTEKQREQGWTQFFNSLPQPLHKWWNDLYLPLSEGELNKLLGDNYLNGWFANIIATDPPFQRRGYAASIIRAIFQRAASEEKPVSLATQTEENCLWYQSLGFKELGKITIPADSEGGAGSWPFYILTWESP</sequence>
<proteinExistence type="predicted"/>
<evidence type="ECO:0008006" key="3">
    <source>
        <dbReference type="Google" id="ProtNLM"/>
    </source>
</evidence>
<comment type="caution">
    <text evidence="1">The sequence shown here is derived from an EMBL/GenBank/DDBJ whole genome shotgun (WGS) entry which is preliminary data.</text>
</comment>
<dbReference type="AlphaFoldDB" id="A0A409WBH4"/>
<name>A0A409WBH4_9AGAR</name>
<dbReference type="STRING" id="231916.A0A409WBH4"/>
<dbReference type="OrthoDB" id="61113at2759"/>
<dbReference type="Gene3D" id="3.40.630.30">
    <property type="match status" value="1"/>
</dbReference>
<protein>
    <recommendedName>
        <fullName evidence="3">N-acetyltransferase domain-containing protein</fullName>
    </recommendedName>
</protein>
<dbReference type="PANTHER" id="PTHR42791:SF1">
    <property type="entry name" value="N-ACETYLTRANSFERASE DOMAIN-CONTAINING PROTEIN"/>
    <property type="match status" value="1"/>
</dbReference>
<accession>A0A409WBH4</accession>
<dbReference type="InterPro" id="IPR016181">
    <property type="entry name" value="Acyl_CoA_acyltransferase"/>
</dbReference>
<keyword evidence="2" id="KW-1185">Reference proteome</keyword>
<dbReference type="SUPFAM" id="SSF55729">
    <property type="entry name" value="Acyl-CoA N-acyltransferases (Nat)"/>
    <property type="match status" value="1"/>
</dbReference>
<dbReference type="EMBL" id="NHYE01005220">
    <property type="protein sequence ID" value="PPQ75867.1"/>
    <property type="molecule type" value="Genomic_DNA"/>
</dbReference>
<evidence type="ECO:0000313" key="1">
    <source>
        <dbReference type="EMBL" id="PPQ75867.1"/>
    </source>
</evidence>
<dbReference type="PANTHER" id="PTHR42791">
    <property type="entry name" value="GNAT FAMILY ACETYLTRANSFERASE"/>
    <property type="match status" value="1"/>
</dbReference>
<evidence type="ECO:0000313" key="2">
    <source>
        <dbReference type="Proteomes" id="UP000284706"/>
    </source>
</evidence>
<dbReference type="InParanoid" id="A0A409WBH4"/>
<reference evidence="1 2" key="1">
    <citation type="journal article" date="2018" name="Evol. Lett.">
        <title>Horizontal gene cluster transfer increased hallucinogenic mushroom diversity.</title>
        <authorList>
            <person name="Reynolds H.T."/>
            <person name="Vijayakumar V."/>
            <person name="Gluck-Thaler E."/>
            <person name="Korotkin H.B."/>
            <person name="Matheny P.B."/>
            <person name="Slot J.C."/>
        </authorList>
    </citation>
    <scope>NUCLEOTIDE SEQUENCE [LARGE SCALE GENOMIC DNA]</scope>
    <source>
        <strain evidence="1 2">SRW20</strain>
    </source>
</reference>